<feature type="domain" description="Phage terminase large subunit GpA ATPase" evidence="2">
    <location>
        <begin position="60"/>
        <end position="309"/>
    </location>
</feature>
<feature type="compositionally biased region" description="Basic residues" evidence="1">
    <location>
        <begin position="674"/>
        <end position="685"/>
    </location>
</feature>
<dbReference type="InterPro" id="IPR046453">
    <property type="entry name" value="GpA_ATPase"/>
</dbReference>
<dbReference type="EMBL" id="BMDX01000011">
    <property type="protein sequence ID" value="GGA80727.1"/>
    <property type="molecule type" value="Genomic_DNA"/>
</dbReference>
<dbReference type="InterPro" id="IPR046454">
    <property type="entry name" value="GpA_endonuclease"/>
</dbReference>
<dbReference type="Pfam" id="PF05876">
    <property type="entry name" value="GpA_ATPase"/>
    <property type="match status" value="1"/>
</dbReference>
<name>A0A8J2U5X8_9GAMM</name>
<dbReference type="GO" id="GO:0016887">
    <property type="term" value="F:ATP hydrolysis activity"/>
    <property type="evidence" value="ECO:0007669"/>
    <property type="project" value="InterPro"/>
</dbReference>
<dbReference type="Proteomes" id="UP000619743">
    <property type="component" value="Unassembled WGS sequence"/>
</dbReference>
<proteinExistence type="predicted"/>
<evidence type="ECO:0000313" key="5">
    <source>
        <dbReference type="Proteomes" id="UP000619743"/>
    </source>
</evidence>
<comment type="caution">
    <text evidence="4">The sequence shown here is derived from an EMBL/GenBank/DDBJ whole genome shotgun (WGS) entry which is preliminary data.</text>
</comment>
<dbReference type="AlphaFoldDB" id="A0A8J2U5X8"/>
<dbReference type="GO" id="GO:0004519">
    <property type="term" value="F:endonuclease activity"/>
    <property type="evidence" value="ECO:0007669"/>
    <property type="project" value="InterPro"/>
</dbReference>
<evidence type="ECO:0000259" key="2">
    <source>
        <dbReference type="Pfam" id="PF05876"/>
    </source>
</evidence>
<gene>
    <name evidence="4" type="primary">A</name>
    <name evidence="4" type="ORF">GCM10011369_23350</name>
</gene>
<evidence type="ECO:0000259" key="3">
    <source>
        <dbReference type="Pfam" id="PF20454"/>
    </source>
</evidence>
<reference evidence="5" key="1">
    <citation type="journal article" date="2019" name="Int. J. Syst. Evol. Microbiol.">
        <title>The Global Catalogue of Microorganisms (GCM) 10K type strain sequencing project: providing services to taxonomists for standard genome sequencing and annotation.</title>
        <authorList>
            <consortium name="The Broad Institute Genomics Platform"/>
            <consortium name="The Broad Institute Genome Sequencing Center for Infectious Disease"/>
            <person name="Wu L."/>
            <person name="Ma J."/>
        </authorList>
    </citation>
    <scope>NUCLEOTIDE SEQUENCE [LARGE SCALE GENOMIC DNA]</scope>
    <source>
        <strain evidence="5">CGMCC 1.10130</strain>
    </source>
</reference>
<evidence type="ECO:0000313" key="4">
    <source>
        <dbReference type="EMBL" id="GGA80727.1"/>
    </source>
</evidence>
<feature type="region of interest" description="Disordered" evidence="1">
    <location>
        <begin position="661"/>
        <end position="693"/>
    </location>
</feature>
<dbReference type="Pfam" id="PF20454">
    <property type="entry name" value="GpA_nuclease"/>
    <property type="match status" value="1"/>
</dbReference>
<evidence type="ECO:0000256" key="1">
    <source>
        <dbReference type="SAM" id="MobiDB-lite"/>
    </source>
</evidence>
<feature type="domain" description="Terminase large subunit GpA endonuclease" evidence="3">
    <location>
        <begin position="342"/>
        <end position="639"/>
    </location>
</feature>
<protein>
    <submittedName>
        <fullName evidence="4">Terminase</fullName>
    </submittedName>
</protein>
<accession>A0A8J2U5X8</accession>
<keyword evidence="5" id="KW-1185">Reference proteome</keyword>
<sequence length="693" mass="77811">MTVNQLAESLTLPVELLEITESNLNDLLRDVSDGWVPIEKLPTKEWLETYFRLPAEDSDFSGLYNADFVPYFWGVMHALDNDHVEFIGLTKAAQIGWTMLLCGWLSKNICVEPSRMLGLFPKDSKATDFMEEKFTPCVTATPELARRVDVSTSRKSGNRNNKKNFPGGSLKVFGSNSVSNVKSTPSPVVVVEEPDDTNDSVGDQGDAIRLARERNKRFRKRKFVLGGTPSVAGLSKVEHYVNLGSQRVLPVTCHDCGESHVLDWENVSWMERESGTVHPIFGRHEPESAVYACPHCGSAWSDWQRQQNIFNTCKTALANGDDYCGWQATVDNDGVVETFKDLSELYVCIPGSTIASLVRDYLEAEHEALLGDENGRIVFQNSKLGKPYEYKDKDSLNHEELQAQAEDYPELVCPRGGMIITAGIDVQHDRLAIIIRAFGRNEESWLLLWREIAGDTADKNDPVWSELDGILFDTFEHETFNPLKLSAVTIDSSDGSTNHSVYHWVRTRSAKQRRVLIMAGKGDSHDNGKREVFRLPQKIDHNNAKKTTKADKHGVQVYMVGTHKAKDLITKRLSGTSAQMHSYSSARVDYWEQVTSEIKAPSRNLRGARVWQVKSGRRNEALDCEVYALHAAMARKVHTIKPNEWDALEQRLSQADLFAATEHKPEQPTAKNPAKAKRPARKKSRGSGFVSGY</sequence>
<organism evidence="4 5">
    <name type="scientific">Neiella marina</name>
    <dbReference type="NCBI Taxonomy" id="508461"/>
    <lineage>
        <taxon>Bacteria</taxon>
        <taxon>Pseudomonadati</taxon>
        <taxon>Pseudomonadota</taxon>
        <taxon>Gammaproteobacteria</taxon>
        <taxon>Alteromonadales</taxon>
        <taxon>Echinimonadaceae</taxon>
        <taxon>Neiella</taxon>
    </lineage>
</organism>
<feature type="region of interest" description="Disordered" evidence="1">
    <location>
        <begin position="184"/>
        <end position="203"/>
    </location>
</feature>